<organism evidence="1 2">
    <name type="scientific">Muribaculum intestinale</name>
    <dbReference type="NCBI Taxonomy" id="1796646"/>
    <lineage>
        <taxon>Bacteria</taxon>
        <taxon>Pseudomonadati</taxon>
        <taxon>Bacteroidota</taxon>
        <taxon>Bacteroidia</taxon>
        <taxon>Bacteroidales</taxon>
        <taxon>Muribaculaceae</taxon>
        <taxon>Muribaculum</taxon>
    </lineage>
</organism>
<accession>A0A1B1S7K8</accession>
<evidence type="ECO:0000313" key="1">
    <source>
        <dbReference type="EMBL" id="ANU62780.1"/>
    </source>
</evidence>
<evidence type="ECO:0000313" key="2">
    <source>
        <dbReference type="Proteomes" id="UP000186351"/>
    </source>
</evidence>
<protein>
    <submittedName>
        <fullName evidence="1">Uncharacterized protein</fullName>
    </submittedName>
</protein>
<dbReference type="KEGG" id="pary:A4V02_02950"/>
<gene>
    <name evidence="1" type="ORF">A4V02_02950</name>
</gene>
<dbReference type="AlphaFoldDB" id="A0A1B1S7K8"/>
<accession>A0A1Z2XE57</accession>
<dbReference type="Proteomes" id="UP000186351">
    <property type="component" value="Chromosome"/>
</dbReference>
<sequence>MTMICFFTHFPKFCAKISYFSKIKEYMHILYNINEDYINCTCHYHNKVIPVSGCDRHIYVYILKERLAVMAFEMSY</sequence>
<proteinExistence type="predicted"/>
<dbReference type="EMBL" id="CP015402">
    <property type="protein sequence ID" value="ANU62780.1"/>
    <property type="molecule type" value="Genomic_DNA"/>
</dbReference>
<dbReference type="STRING" id="1796646.A4V02_02950"/>
<keyword evidence="2" id="KW-1185">Reference proteome</keyword>
<reference evidence="2" key="1">
    <citation type="submission" date="2016-04" db="EMBL/GenBank/DDBJ databases">
        <title>Complete Genome Sequences of Twelve Strains of a Stable Defined Moderately Diverse Mouse Microbiota 2 (sDMDMm2).</title>
        <authorList>
            <person name="Uchimura Y."/>
            <person name="Wyss M."/>
            <person name="Brugiroux S."/>
            <person name="Limenitakis J.P."/>
            <person name="Stecher B."/>
            <person name="McCoy K.D."/>
            <person name="Macpherson A.J."/>
        </authorList>
    </citation>
    <scope>NUCLEOTIDE SEQUENCE [LARGE SCALE GENOMIC DNA]</scope>
    <source>
        <strain evidence="2">YL27</strain>
    </source>
</reference>
<name>A0A1B1S7K8_9BACT</name>